<comment type="caution">
    <text evidence="2">The sequence shown here is derived from an EMBL/GenBank/DDBJ whole genome shotgun (WGS) entry which is preliminary data.</text>
</comment>
<keyword evidence="3" id="KW-1185">Reference proteome</keyword>
<gene>
    <name evidence="2" type="ORF">E3N88_40317</name>
</gene>
<dbReference type="Proteomes" id="UP000326396">
    <property type="component" value="Linkage Group LG9"/>
</dbReference>
<name>A0A5N6LM87_9ASTR</name>
<reference evidence="2 3" key="1">
    <citation type="submission" date="2019-05" db="EMBL/GenBank/DDBJ databases">
        <title>Mikania micrantha, genome provides insights into the molecular mechanism of rapid growth.</title>
        <authorList>
            <person name="Liu B."/>
        </authorList>
    </citation>
    <scope>NUCLEOTIDE SEQUENCE [LARGE SCALE GENOMIC DNA]</scope>
    <source>
        <strain evidence="2">NLD-2019</strain>
        <tissue evidence="2">Leaf</tissue>
    </source>
</reference>
<dbReference type="InterPro" id="IPR036142">
    <property type="entry name" value="ENT_dom-like_sf"/>
</dbReference>
<evidence type="ECO:0000256" key="1">
    <source>
        <dbReference type="SAM" id="Coils"/>
    </source>
</evidence>
<feature type="coiled-coil region" evidence="1">
    <location>
        <begin position="24"/>
        <end position="51"/>
    </location>
</feature>
<accession>A0A5N6LM87</accession>
<dbReference type="OrthoDB" id="1737049at2759"/>
<keyword evidence="1" id="KW-0175">Coiled coil</keyword>
<evidence type="ECO:0000313" key="2">
    <source>
        <dbReference type="EMBL" id="KAD2393340.1"/>
    </source>
</evidence>
<protein>
    <submittedName>
        <fullName evidence="2">Uncharacterized protein</fullName>
    </submittedName>
</protein>
<organism evidence="2 3">
    <name type="scientific">Mikania micrantha</name>
    <name type="common">bitter vine</name>
    <dbReference type="NCBI Taxonomy" id="192012"/>
    <lineage>
        <taxon>Eukaryota</taxon>
        <taxon>Viridiplantae</taxon>
        <taxon>Streptophyta</taxon>
        <taxon>Embryophyta</taxon>
        <taxon>Tracheophyta</taxon>
        <taxon>Spermatophyta</taxon>
        <taxon>Magnoliopsida</taxon>
        <taxon>eudicotyledons</taxon>
        <taxon>Gunneridae</taxon>
        <taxon>Pentapetalae</taxon>
        <taxon>asterids</taxon>
        <taxon>campanulids</taxon>
        <taxon>Asterales</taxon>
        <taxon>Asteraceae</taxon>
        <taxon>Asteroideae</taxon>
        <taxon>Heliantheae alliance</taxon>
        <taxon>Eupatorieae</taxon>
        <taxon>Mikania</taxon>
    </lineage>
</organism>
<sequence>MRCCCSHFRVHRQYFVDMDETIAQKEMEGLITDLRKELKVSNEELRNKGRQMGCNLTLYSPTACASHKKQKTSYSGSSSTSGPPAAIIISLNIGSGSGEGSHNL</sequence>
<dbReference type="AlphaFoldDB" id="A0A5N6LM87"/>
<proteinExistence type="predicted"/>
<evidence type="ECO:0000313" key="3">
    <source>
        <dbReference type="Proteomes" id="UP000326396"/>
    </source>
</evidence>
<dbReference type="EMBL" id="SZYD01000019">
    <property type="protein sequence ID" value="KAD2393340.1"/>
    <property type="molecule type" value="Genomic_DNA"/>
</dbReference>
<dbReference type="SUPFAM" id="SSF158639">
    <property type="entry name" value="ENT-like"/>
    <property type="match status" value="1"/>
</dbReference>